<dbReference type="InterPro" id="IPR029063">
    <property type="entry name" value="SAM-dependent_MTases_sf"/>
</dbReference>
<dbReference type="InterPro" id="IPR013217">
    <property type="entry name" value="Methyltransf_12"/>
</dbReference>
<dbReference type="CDD" id="cd02440">
    <property type="entry name" value="AdoMet_MTases"/>
    <property type="match status" value="1"/>
</dbReference>
<proteinExistence type="predicted"/>
<protein>
    <submittedName>
        <fullName evidence="2">Class I SAM-dependent methyltransferase</fullName>
    </submittedName>
</protein>
<keyword evidence="2" id="KW-0489">Methyltransferase</keyword>
<reference evidence="2" key="1">
    <citation type="submission" date="2023-03" db="EMBL/GenBank/DDBJ databases">
        <title>Lomoglobus Profundus gen. nov., sp. nov., a novel member of the phylum Verrucomicrobia, isolated from deep-marine sediment of South China Sea.</title>
        <authorList>
            <person name="Ahmad T."/>
            <person name="Ishaq S.E."/>
            <person name="Wang F."/>
        </authorList>
    </citation>
    <scope>NUCLEOTIDE SEQUENCE</scope>
    <source>
        <strain evidence="2">LMO-M01</strain>
    </source>
</reference>
<gene>
    <name evidence="2" type="ORF">PXH66_11025</name>
</gene>
<dbReference type="Proteomes" id="UP001218638">
    <property type="component" value="Chromosome"/>
</dbReference>
<dbReference type="KEGG" id="slom:PXH66_11025"/>
<dbReference type="AlphaFoldDB" id="A0AAF0I865"/>
<evidence type="ECO:0000313" key="2">
    <source>
        <dbReference type="EMBL" id="WED67381.1"/>
    </source>
</evidence>
<dbReference type="SUPFAM" id="SSF53335">
    <property type="entry name" value="S-adenosyl-L-methionine-dependent methyltransferases"/>
    <property type="match status" value="1"/>
</dbReference>
<feature type="domain" description="Methyltransferase type 12" evidence="1">
    <location>
        <begin position="57"/>
        <end position="146"/>
    </location>
</feature>
<keyword evidence="2" id="KW-0808">Transferase</keyword>
<keyword evidence="3" id="KW-1185">Reference proteome</keyword>
<dbReference type="GO" id="GO:0008168">
    <property type="term" value="F:methyltransferase activity"/>
    <property type="evidence" value="ECO:0007669"/>
    <property type="project" value="UniProtKB-KW"/>
</dbReference>
<dbReference type="Pfam" id="PF08242">
    <property type="entry name" value="Methyltransf_12"/>
    <property type="match status" value="1"/>
</dbReference>
<evidence type="ECO:0000259" key="1">
    <source>
        <dbReference type="Pfam" id="PF08242"/>
    </source>
</evidence>
<organism evidence="2 3">
    <name type="scientific">Synoicihabitans lomoniglobus</name>
    <dbReference type="NCBI Taxonomy" id="2909285"/>
    <lineage>
        <taxon>Bacteria</taxon>
        <taxon>Pseudomonadati</taxon>
        <taxon>Verrucomicrobiota</taxon>
        <taxon>Opitutia</taxon>
        <taxon>Opitutales</taxon>
        <taxon>Opitutaceae</taxon>
        <taxon>Synoicihabitans</taxon>
    </lineage>
</organism>
<dbReference type="GO" id="GO:0032259">
    <property type="term" value="P:methylation"/>
    <property type="evidence" value="ECO:0007669"/>
    <property type="project" value="UniProtKB-KW"/>
</dbReference>
<dbReference type="RefSeq" id="WP_330931535.1">
    <property type="nucleotide sequence ID" value="NZ_CP119075.1"/>
</dbReference>
<sequence length="248" mass="28904">MPLYDFSNLTIDKTISPLDTMIVPGRKEQYFEIGHRALELVEFAARLCEKPHFPNILDFGCGYARVLRWLRPRHHYAEITACELEQEAIDFSALHWGAIPVRSHRDISRIKFDRKFDLVWCGSVLTHLDLPQWEQTLDMLIDATNECGVIILTLQGRFFASALANKQRYVADDVDQTSLLDDFKRNGFAYQKYFDRPDYGITLSAPEWVTRLISKRTNVILRSYIEESWGMQDVVILYKAENYFAKVL</sequence>
<evidence type="ECO:0000313" key="3">
    <source>
        <dbReference type="Proteomes" id="UP001218638"/>
    </source>
</evidence>
<dbReference type="EMBL" id="CP119075">
    <property type="protein sequence ID" value="WED67381.1"/>
    <property type="molecule type" value="Genomic_DNA"/>
</dbReference>
<accession>A0AAF0I865</accession>
<dbReference type="Gene3D" id="3.40.50.150">
    <property type="entry name" value="Vaccinia Virus protein VP39"/>
    <property type="match status" value="1"/>
</dbReference>
<name>A0AAF0I865_9BACT</name>